<keyword evidence="3" id="KW-1185">Reference proteome</keyword>
<dbReference type="OrthoDB" id="4870373at2759"/>
<evidence type="ECO:0000313" key="3">
    <source>
        <dbReference type="Proteomes" id="UP000076744"/>
    </source>
</evidence>
<sequence length="148" mass="15278">MSSGSEQPPPSYSEATSQASTRPQDSVRPEGWVEGYVEAPPADQQAAGAYHPPAAAADEKKPSEAAAPVVRESGTSSAEAAAVEQQQQQQTGGRLSFGGLDLGGRVLGYGSGEGVGGWGLKIGPVMLGLVDVEAEKLRRKQEGAERDD</sequence>
<proteinExistence type="predicted"/>
<gene>
    <name evidence="2" type="ORF">ISF_06699</name>
</gene>
<organism evidence="2 3">
    <name type="scientific">Cordyceps fumosorosea (strain ARSEF 2679)</name>
    <name type="common">Isaria fumosorosea</name>
    <dbReference type="NCBI Taxonomy" id="1081104"/>
    <lineage>
        <taxon>Eukaryota</taxon>
        <taxon>Fungi</taxon>
        <taxon>Dikarya</taxon>
        <taxon>Ascomycota</taxon>
        <taxon>Pezizomycotina</taxon>
        <taxon>Sordariomycetes</taxon>
        <taxon>Hypocreomycetidae</taxon>
        <taxon>Hypocreales</taxon>
        <taxon>Cordycipitaceae</taxon>
        <taxon>Cordyceps</taxon>
    </lineage>
</organism>
<dbReference type="GeneID" id="30022991"/>
<accession>A0A167R0H0</accession>
<protein>
    <submittedName>
        <fullName evidence="2">Uncharacterized protein</fullName>
    </submittedName>
</protein>
<dbReference type="AlphaFoldDB" id="A0A167R0H0"/>
<dbReference type="EMBL" id="AZHB01000018">
    <property type="protein sequence ID" value="OAA58160.1"/>
    <property type="molecule type" value="Genomic_DNA"/>
</dbReference>
<evidence type="ECO:0000313" key="2">
    <source>
        <dbReference type="EMBL" id="OAA58160.1"/>
    </source>
</evidence>
<feature type="compositionally biased region" description="Low complexity" evidence="1">
    <location>
        <begin position="78"/>
        <end position="90"/>
    </location>
</feature>
<dbReference type="Proteomes" id="UP000076744">
    <property type="component" value="Unassembled WGS sequence"/>
</dbReference>
<reference evidence="2 3" key="1">
    <citation type="journal article" date="2016" name="Genome Biol. Evol.">
        <title>Divergent and convergent evolution of fungal pathogenicity.</title>
        <authorList>
            <person name="Shang Y."/>
            <person name="Xiao G."/>
            <person name="Zheng P."/>
            <person name="Cen K."/>
            <person name="Zhan S."/>
            <person name="Wang C."/>
        </authorList>
    </citation>
    <scope>NUCLEOTIDE SEQUENCE [LARGE SCALE GENOMIC DNA]</scope>
    <source>
        <strain evidence="2 3">ARSEF 2679</strain>
    </source>
</reference>
<evidence type="ECO:0000256" key="1">
    <source>
        <dbReference type="SAM" id="MobiDB-lite"/>
    </source>
</evidence>
<dbReference type="RefSeq" id="XP_018702343.1">
    <property type="nucleotide sequence ID" value="XM_018850303.1"/>
</dbReference>
<name>A0A167R0H0_CORFA</name>
<comment type="caution">
    <text evidence="2">The sequence shown here is derived from an EMBL/GenBank/DDBJ whole genome shotgun (WGS) entry which is preliminary data.</text>
</comment>
<feature type="compositionally biased region" description="Low complexity" evidence="1">
    <location>
        <begin position="46"/>
        <end position="56"/>
    </location>
</feature>
<feature type="compositionally biased region" description="Polar residues" evidence="1">
    <location>
        <begin position="13"/>
        <end position="24"/>
    </location>
</feature>
<feature type="region of interest" description="Disordered" evidence="1">
    <location>
        <begin position="1"/>
        <end position="98"/>
    </location>
</feature>